<name>A0A6G4UZ18_9ACTN</name>
<gene>
    <name evidence="2" type="ORF">G5C60_04810</name>
</gene>
<organism evidence="2 3">
    <name type="scientific">Streptomyces scabichelini</name>
    <dbReference type="NCBI Taxonomy" id="2711217"/>
    <lineage>
        <taxon>Bacteria</taxon>
        <taxon>Bacillati</taxon>
        <taxon>Actinomycetota</taxon>
        <taxon>Actinomycetes</taxon>
        <taxon>Kitasatosporales</taxon>
        <taxon>Streptomycetaceae</taxon>
        <taxon>Streptomyces</taxon>
    </lineage>
</organism>
<keyword evidence="2" id="KW-0808">Transferase</keyword>
<dbReference type="AlphaFoldDB" id="A0A6G4UZ18"/>
<evidence type="ECO:0000313" key="3">
    <source>
        <dbReference type="Proteomes" id="UP000472335"/>
    </source>
</evidence>
<feature type="domain" description="Methyltransferase" evidence="1">
    <location>
        <begin position="41"/>
        <end position="140"/>
    </location>
</feature>
<protein>
    <submittedName>
        <fullName evidence="2">Class I SAM-dependent methyltransferase</fullName>
    </submittedName>
</protein>
<dbReference type="InterPro" id="IPR041698">
    <property type="entry name" value="Methyltransf_25"/>
</dbReference>
<reference evidence="2 3" key="1">
    <citation type="submission" date="2020-02" db="EMBL/GenBank/DDBJ databases">
        <title>Whole-genome analyses of novel actinobacteria.</title>
        <authorList>
            <person name="Sahin N."/>
            <person name="Gencbay T."/>
        </authorList>
    </citation>
    <scope>NUCLEOTIDE SEQUENCE [LARGE SCALE GENOMIC DNA]</scope>
    <source>
        <strain evidence="2 3">HC44</strain>
    </source>
</reference>
<dbReference type="GO" id="GO:0008168">
    <property type="term" value="F:methyltransferase activity"/>
    <property type="evidence" value="ECO:0007669"/>
    <property type="project" value="UniProtKB-KW"/>
</dbReference>
<sequence length="245" mass="25976">MVDPYERSAEYLDLMIAGTWQSLGPALAEVLQQVKAGPGPVVDVGAGTGRGVQAICAALPGDDPVLAVEPSSAMRAVLLARVHDAPELRERVTVLAEDAVHASLPDGLRAIVAVNVLGHLPPAERQALWASAARRLAPGGAVVVSVTPPFAPEPVPRTRMASAAVGALHYEGWATAEPSGDDEITWRMDYRVLRDGRPLSEVTVDYRWWVASENRLAEEAAEAGLVIRPAGKPDLGLHLLTRSGE</sequence>
<dbReference type="Gene3D" id="3.40.50.150">
    <property type="entry name" value="Vaccinia Virus protein VP39"/>
    <property type="match status" value="1"/>
</dbReference>
<dbReference type="CDD" id="cd02440">
    <property type="entry name" value="AdoMet_MTases"/>
    <property type="match status" value="1"/>
</dbReference>
<dbReference type="InterPro" id="IPR029063">
    <property type="entry name" value="SAM-dependent_MTases_sf"/>
</dbReference>
<keyword evidence="3" id="KW-1185">Reference proteome</keyword>
<accession>A0A6G4UZ18</accession>
<keyword evidence="2" id="KW-0489">Methyltransferase</keyword>
<dbReference type="GO" id="GO:0032259">
    <property type="term" value="P:methylation"/>
    <property type="evidence" value="ECO:0007669"/>
    <property type="project" value="UniProtKB-KW"/>
</dbReference>
<dbReference type="Pfam" id="PF13649">
    <property type="entry name" value="Methyltransf_25"/>
    <property type="match status" value="1"/>
</dbReference>
<comment type="caution">
    <text evidence="2">The sequence shown here is derived from an EMBL/GenBank/DDBJ whole genome shotgun (WGS) entry which is preliminary data.</text>
</comment>
<dbReference type="Proteomes" id="UP000472335">
    <property type="component" value="Unassembled WGS sequence"/>
</dbReference>
<dbReference type="EMBL" id="JAAKZY010000009">
    <property type="protein sequence ID" value="NGO06991.1"/>
    <property type="molecule type" value="Genomic_DNA"/>
</dbReference>
<proteinExistence type="predicted"/>
<dbReference type="SUPFAM" id="SSF53335">
    <property type="entry name" value="S-adenosyl-L-methionine-dependent methyltransferases"/>
    <property type="match status" value="1"/>
</dbReference>
<evidence type="ECO:0000313" key="2">
    <source>
        <dbReference type="EMBL" id="NGO06991.1"/>
    </source>
</evidence>
<evidence type="ECO:0000259" key="1">
    <source>
        <dbReference type="Pfam" id="PF13649"/>
    </source>
</evidence>